<keyword evidence="7 10" id="KW-1133">Transmembrane helix</keyword>
<keyword evidence="6" id="KW-0653">Protein transport</keyword>
<evidence type="ECO:0000256" key="10">
    <source>
        <dbReference type="RuleBase" id="RU363032"/>
    </source>
</evidence>
<keyword evidence="4 10" id="KW-0812">Transmembrane</keyword>
<dbReference type="PROSITE" id="PS50928">
    <property type="entry name" value="ABC_TM1"/>
    <property type="match status" value="1"/>
</dbReference>
<accession>A0A449AWI4</accession>
<gene>
    <name evidence="12" type="primary">oppC</name>
    <name evidence="12" type="ORF">NCTC10194_00682</name>
</gene>
<dbReference type="InterPro" id="IPR025966">
    <property type="entry name" value="OppC_N"/>
</dbReference>
<keyword evidence="2 10" id="KW-0813">Transport</keyword>
<name>A0A449AWI4_9BACT</name>
<dbReference type="GO" id="GO:0015031">
    <property type="term" value="P:protein transport"/>
    <property type="evidence" value="ECO:0007669"/>
    <property type="project" value="UniProtKB-KW"/>
</dbReference>
<dbReference type="GO" id="GO:0015833">
    <property type="term" value="P:peptide transport"/>
    <property type="evidence" value="ECO:0007669"/>
    <property type="project" value="UniProtKB-KW"/>
</dbReference>
<reference evidence="12 13" key="1">
    <citation type="submission" date="2019-01" db="EMBL/GenBank/DDBJ databases">
        <authorList>
            <consortium name="Pathogen Informatics"/>
        </authorList>
    </citation>
    <scope>NUCLEOTIDE SEQUENCE [LARGE SCALE GENOMIC DNA]</scope>
    <source>
        <strain evidence="12 13">NCTC10194</strain>
    </source>
</reference>
<dbReference type="GO" id="GO:0055085">
    <property type="term" value="P:transmembrane transport"/>
    <property type="evidence" value="ECO:0007669"/>
    <property type="project" value="InterPro"/>
</dbReference>
<dbReference type="SUPFAM" id="SSF161098">
    <property type="entry name" value="MetI-like"/>
    <property type="match status" value="1"/>
</dbReference>
<sequence length="340" mass="38100">MSKFNKLNNWFAKKANDIRSKATEPISEAAPNPLAQPFNYQAWKIIGNAFEYNEGKHLAKESNLFKEFVYRFANNFAGVFGFILIVMIILAAIIIPFTTQDPNFSYVQDKFKTIGEVDSRGIFHILGTDSVGRDFWARLWWGLRYSLALSIAVTAIEVCIGLTIGIMMGQFEIFDKIMTFLIKIISVVPSIIILILLTIILNPGFWVIVFSLSLTGWIGMANQIRAQVKRAKHLEWVAASKVLGTPMYKILKNYVPVILPILITQLVFTIPGVILSETSLAFIGLAIDDVPTLGNLISEGQKIFPTYLRYVFIPSSFLIAITASVQLIGASVQDALRRQR</sequence>
<dbReference type="InterPro" id="IPR000515">
    <property type="entry name" value="MetI-like"/>
</dbReference>
<dbReference type="PANTHER" id="PTHR43386">
    <property type="entry name" value="OLIGOPEPTIDE TRANSPORT SYSTEM PERMEASE PROTEIN APPC"/>
    <property type="match status" value="1"/>
</dbReference>
<dbReference type="InterPro" id="IPR050366">
    <property type="entry name" value="BP-dependent_transpt_permease"/>
</dbReference>
<feature type="transmembrane region" description="Helical" evidence="10">
    <location>
        <begin position="205"/>
        <end position="224"/>
    </location>
</feature>
<keyword evidence="13" id="KW-1185">Reference proteome</keyword>
<feature type="transmembrane region" description="Helical" evidence="10">
    <location>
        <begin position="180"/>
        <end position="199"/>
    </location>
</feature>
<comment type="similarity">
    <text evidence="9">Belongs to the binding-protein-dependent transport system permease family. OppBC subfamily.</text>
</comment>
<evidence type="ECO:0000313" key="12">
    <source>
        <dbReference type="EMBL" id="VEU71098.1"/>
    </source>
</evidence>
<dbReference type="PANTHER" id="PTHR43386:SF24">
    <property type="entry name" value="OLIGOPEPTIDE TRANSPORT SYSTEM PERMEASE PROTEIN AMID"/>
    <property type="match status" value="1"/>
</dbReference>
<dbReference type="Proteomes" id="UP000290815">
    <property type="component" value="Chromosome"/>
</dbReference>
<keyword evidence="5" id="KW-0571">Peptide transport</keyword>
<evidence type="ECO:0000256" key="6">
    <source>
        <dbReference type="ARBA" id="ARBA00022927"/>
    </source>
</evidence>
<dbReference type="RefSeq" id="WP_027333411.1">
    <property type="nucleotide sequence ID" value="NZ_LR215024.1"/>
</dbReference>
<dbReference type="KEGG" id="mgly:NCTC10194_00682"/>
<dbReference type="EMBL" id="LR215024">
    <property type="protein sequence ID" value="VEU71098.1"/>
    <property type="molecule type" value="Genomic_DNA"/>
</dbReference>
<dbReference type="Gene3D" id="1.10.3720.10">
    <property type="entry name" value="MetI-like"/>
    <property type="match status" value="1"/>
</dbReference>
<comment type="subcellular location">
    <subcellularLocation>
        <location evidence="1 10">Cell membrane</location>
        <topology evidence="1 10">Multi-pass membrane protein</topology>
    </subcellularLocation>
</comment>
<evidence type="ECO:0000256" key="4">
    <source>
        <dbReference type="ARBA" id="ARBA00022692"/>
    </source>
</evidence>
<dbReference type="GO" id="GO:0005886">
    <property type="term" value="C:plasma membrane"/>
    <property type="evidence" value="ECO:0007669"/>
    <property type="project" value="UniProtKB-SubCell"/>
</dbReference>
<dbReference type="InterPro" id="IPR035906">
    <property type="entry name" value="MetI-like_sf"/>
</dbReference>
<feature type="transmembrane region" description="Helical" evidence="10">
    <location>
        <begin position="257"/>
        <end position="287"/>
    </location>
</feature>
<feature type="transmembrane region" description="Helical" evidence="10">
    <location>
        <begin position="145"/>
        <end position="168"/>
    </location>
</feature>
<evidence type="ECO:0000256" key="7">
    <source>
        <dbReference type="ARBA" id="ARBA00022989"/>
    </source>
</evidence>
<proteinExistence type="inferred from homology"/>
<evidence type="ECO:0000256" key="3">
    <source>
        <dbReference type="ARBA" id="ARBA00022475"/>
    </source>
</evidence>
<keyword evidence="8 10" id="KW-0472">Membrane</keyword>
<evidence type="ECO:0000256" key="1">
    <source>
        <dbReference type="ARBA" id="ARBA00004651"/>
    </source>
</evidence>
<dbReference type="Pfam" id="PF00528">
    <property type="entry name" value="BPD_transp_1"/>
    <property type="match status" value="1"/>
</dbReference>
<dbReference type="Pfam" id="PF12911">
    <property type="entry name" value="OppC_N"/>
    <property type="match status" value="1"/>
</dbReference>
<evidence type="ECO:0000256" key="5">
    <source>
        <dbReference type="ARBA" id="ARBA00022856"/>
    </source>
</evidence>
<evidence type="ECO:0000313" key="13">
    <source>
        <dbReference type="Proteomes" id="UP000290815"/>
    </source>
</evidence>
<feature type="transmembrane region" description="Helical" evidence="10">
    <location>
        <begin position="76"/>
        <end position="97"/>
    </location>
</feature>
<dbReference type="CDD" id="cd06261">
    <property type="entry name" value="TM_PBP2"/>
    <property type="match status" value="1"/>
</dbReference>
<evidence type="ECO:0000256" key="8">
    <source>
        <dbReference type="ARBA" id="ARBA00023136"/>
    </source>
</evidence>
<feature type="domain" description="ABC transmembrane type-1" evidence="11">
    <location>
        <begin position="143"/>
        <end position="329"/>
    </location>
</feature>
<dbReference type="AlphaFoldDB" id="A0A449AWI4"/>
<protein>
    <submittedName>
        <fullName evidence="12">Oligopeptide transport system permease protein oppC</fullName>
    </submittedName>
</protein>
<evidence type="ECO:0000256" key="2">
    <source>
        <dbReference type="ARBA" id="ARBA00022448"/>
    </source>
</evidence>
<organism evidence="12 13">
    <name type="scientific">Mycoplasmopsis glycophila</name>
    <dbReference type="NCBI Taxonomy" id="171285"/>
    <lineage>
        <taxon>Bacteria</taxon>
        <taxon>Bacillati</taxon>
        <taxon>Mycoplasmatota</taxon>
        <taxon>Mycoplasmoidales</taxon>
        <taxon>Metamycoplasmataceae</taxon>
        <taxon>Mycoplasmopsis</taxon>
    </lineage>
</organism>
<keyword evidence="3" id="KW-1003">Cell membrane</keyword>
<feature type="transmembrane region" description="Helical" evidence="10">
    <location>
        <begin position="307"/>
        <end position="330"/>
    </location>
</feature>
<evidence type="ECO:0000256" key="9">
    <source>
        <dbReference type="ARBA" id="ARBA00024202"/>
    </source>
</evidence>
<evidence type="ECO:0000259" key="11">
    <source>
        <dbReference type="PROSITE" id="PS50928"/>
    </source>
</evidence>